<dbReference type="PANTHER" id="PTHR34145:SF28">
    <property type="entry name" value="F-BOX DOMAIN-CONTAINING PROTEIN"/>
    <property type="match status" value="1"/>
</dbReference>
<name>A0A1J6K8W5_NICAT</name>
<comment type="caution">
    <text evidence="2">The sequence shown here is derived from an EMBL/GenBank/DDBJ whole genome shotgun (WGS) entry which is preliminary data.</text>
</comment>
<dbReference type="PROSITE" id="PS50181">
    <property type="entry name" value="FBOX"/>
    <property type="match status" value="1"/>
</dbReference>
<feature type="non-terminal residue" evidence="2">
    <location>
        <position position="1"/>
    </location>
</feature>
<dbReference type="EMBL" id="MJEQ01003092">
    <property type="protein sequence ID" value="OIT25108.1"/>
    <property type="molecule type" value="Genomic_DNA"/>
</dbReference>
<feature type="non-terminal residue" evidence="2">
    <location>
        <position position="249"/>
    </location>
</feature>
<dbReference type="Gene3D" id="1.20.1280.50">
    <property type="match status" value="1"/>
</dbReference>
<dbReference type="Pfam" id="PF23622">
    <property type="entry name" value="LRR_At1g61320_AtMIF1"/>
    <property type="match status" value="1"/>
</dbReference>
<keyword evidence="3" id="KW-1185">Reference proteome</keyword>
<dbReference type="AlphaFoldDB" id="A0A1J6K8W5"/>
<gene>
    <name evidence="2" type="ORF">A4A49_55535</name>
</gene>
<dbReference type="InterPro" id="IPR055357">
    <property type="entry name" value="LRR_At1g61320_AtMIF1"/>
</dbReference>
<organism evidence="2 3">
    <name type="scientific">Nicotiana attenuata</name>
    <name type="common">Coyote tobacco</name>
    <dbReference type="NCBI Taxonomy" id="49451"/>
    <lineage>
        <taxon>Eukaryota</taxon>
        <taxon>Viridiplantae</taxon>
        <taxon>Streptophyta</taxon>
        <taxon>Embryophyta</taxon>
        <taxon>Tracheophyta</taxon>
        <taxon>Spermatophyta</taxon>
        <taxon>Magnoliopsida</taxon>
        <taxon>eudicotyledons</taxon>
        <taxon>Gunneridae</taxon>
        <taxon>Pentapetalae</taxon>
        <taxon>asterids</taxon>
        <taxon>lamiids</taxon>
        <taxon>Solanales</taxon>
        <taxon>Solanaceae</taxon>
        <taxon>Nicotianoideae</taxon>
        <taxon>Nicotianeae</taxon>
        <taxon>Nicotiana</taxon>
    </lineage>
</organism>
<dbReference type="PANTHER" id="PTHR34145">
    <property type="entry name" value="OS02G0105600 PROTEIN"/>
    <property type="match status" value="1"/>
</dbReference>
<dbReference type="Gene3D" id="3.80.10.10">
    <property type="entry name" value="Ribonuclease Inhibitor"/>
    <property type="match status" value="1"/>
</dbReference>
<evidence type="ECO:0000259" key="1">
    <source>
        <dbReference type="PROSITE" id="PS50181"/>
    </source>
</evidence>
<evidence type="ECO:0000313" key="2">
    <source>
        <dbReference type="EMBL" id="OIT25108.1"/>
    </source>
</evidence>
<dbReference type="InterPro" id="IPR036047">
    <property type="entry name" value="F-box-like_dom_sf"/>
</dbReference>
<evidence type="ECO:0000313" key="3">
    <source>
        <dbReference type="Proteomes" id="UP000187609"/>
    </source>
</evidence>
<proteinExistence type="predicted"/>
<dbReference type="Proteomes" id="UP000187609">
    <property type="component" value="Unassembled WGS sequence"/>
</dbReference>
<protein>
    <recommendedName>
        <fullName evidence="1">F-box domain-containing protein</fullName>
    </recommendedName>
</protein>
<feature type="domain" description="F-box" evidence="1">
    <location>
        <begin position="1"/>
        <end position="54"/>
    </location>
</feature>
<dbReference type="InterPro" id="IPR001810">
    <property type="entry name" value="F-box_dom"/>
</dbReference>
<accession>A0A1J6K8W5</accession>
<sequence>DPTLQLPDHLLRSIFSYLKCQDLIHVSLVSKNWHRNTPSYFALDFDESLFFENIPNKSLPDVQKSHSNFLDWIHSSLETCKIRLSKAEKRILRIQFNHSENIYDLMRLIDENNFHESTCLTILHLTRCALEEQIFYSEEKFDSLQELKLDGVELSGETLSKFISKCPSIRELSLVNCNLLWRIVLPKLDSLKKLCVKLNTYHYITNIQVIAPSLQVFHFVYSSLKQDAVNMDIRACRMLREFHLDCLKF</sequence>
<dbReference type="Pfam" id="PF12937">
    <property type="entry name" value="F-box-like"/>
    <property type="match status" value="1"/>
</dbReference>
<dbReference type="CDD" id="cd09917">
    <property type="entry name" value="F-box_SF"/>
    <property type="match status" value="1"/>
</dbReference>
<dbReference type="SUPFAM" id="SSF52047">
    <property type="entry name" value="RNI-like"/>
    <property type="match status" value="1"/>
</dbReference>
<dbReference type="SUPFAM" id="SSF81383">
    <property type="entry name" value="F-box domain"/>
    <property type="match status" value="1"/>
</dbReference>
<dbReference type="Gramene" id="OIT25108">
    <property type="protein sequence ID" value="OIT25108"/>
    <property type="gene ID" value="A4A49_55535"/>
</dbReference>
<dbReference type="InterPro" id="IPR053772">
    <property type="entry name" value="At1g61320/At1g61330-like"/>
</dbReference>
<dbReference type="InterPro" id="IPR032675">
    <property type="entry name" value="LRR_dom_sf"/>
</dbReference>
<reference evidence="2" key="1">
    <citation type="submission" date="2016-11" db="EMBL/GenBank/DDBJ databases">
        <title>The genome of Nicotiana attenuata.</title>
        <authorList>
            <person name="Xu S."/>
            <person name="Brockmoeller T."/>
            <person name="Gaquerel E."/>
            <person name="Navarro A."/>
            <person name="Kuhl H."/>
            <person name="Gase K."/>
            <person name="Ling Z."/>
            <person name="Zhou W."/>
            <person name="Kreitzer C."/>
            <person name="Stanke M."/>
            <person name="Tang H."/>
            <person name="Lyons E."/>
            <person name="Pandey P."/>
            <person name="Pandey S.P."/>
            <person name="Timmermann B."/>
            <person name="Baldwin I.T."/>
        </authorList>
    </citation>
    <scope>NUCLEOTIDE SEQUENCE [LARGE SCALE GENOMIC DNA]</scope>
    <source>
        <strain evidence="2">UT</strain>
    </source>
</reference>
<dbReference type="OMA" id="EYIRDIM"/>